<dbReference type="InterPro" id="IPR001387">
    <property type="entry name" value="Cro/C1-type_HTH"/>
</dbReference>
<dbReference type="SMART" id="SM00530">
    <property type="entry name" value="HTH_XRE"/>
    <property type="match status" value="1"/>
</dbReference>
<dbReference type="eggNOG" id="COG1396">
    <property type="taxonomic scope" value="Bacteria"/>
</dbReference>
<protein>
    <submittedName>
        <fullName evidence="2">Antitoxin HipB</fullName>
    </submittedName>
</protein>
<dbReference type="Proteomes" id="UP000019402">
    <property type="component" value="Unassembled WGS sequence"/>
</dbReference>
<evidence type="ECO:0000259" key="1">
    <source>
        <dbReference type="PROSITE" id="PS50943"/>
    </source>
</evidence>
<dbReference type="PROSITE" id="PS50943">
    <property type="entry name" value="HTH_CROC1"/>
    <property type="match status" value="1"/>
</dbReference>
<sequence>MTKKEGVNNMKTKSWSEIKNDVYGEKGTERRDELERDFESFKIGLLLRQAREEKHLTQTELADRVDKKRTYISRVENNGSNLTLKTLYDIVEKGLGGKVKIQIEL</sequence>
<reference evidence="2 3" key="1">
    <citation type="journal article" date="2014" name="Genome Announc.">
        <title>Draft Genome Sequence of Cytophaga fermentans JCM 21142T, a Facultative Anaerobe Isolated from Marine Mud.</title>
        <authorList>
            <person name="Starns D."/>
            <person name="Oshima K."/>
            <person name="Suda W."/>
            <person name="Iino T."/>
            <person name="Yuki M."/>
            <person name="Inoue J."/>
            <person name="Kitamura K."/>
            <person name="Iida T."/>
            <person name="Darby A."/>
            <person name="Hattori M."/>
            <person name="Ohkuma M."/>
        </authorList>
    </citation>
    <scope>NUCLEOTIDE SEQUENCE [LARGE SCALE GENOMIC DNA]</scope>
    <source>
        <strain evidence="2 3">JCM 21142</strain>
    </source>
</reference>
<dbReference type="InterPro" id="IPR010982">
    <property type="entry name" value="Lambda_DNA-bd_dom_sf"/>
</dbReference>
<dbReference type="EMBL" id="BAMD01000253">
    <property type="protein sequence ID" value="GAF06035.1"/>
    <property type="molecule type" value="Genomic_DNA"/>
</dbReference>
<evidence type="ECO:0000313" key="2">
    <source>
        <dbReference type="EMBL" id="GAF06035.1"/>
    </source>
</evidence>
<feature type="domain" description="HTH cro/C1-type" evidence="1">
    <location>
        <begin position="47"/>
        <end position="92"/>
    </location>
</feature>
<dbReference type="CDD" id="cd00093">
    <property type="entry name" value="HTH_XRE"/>
    <property type="match status" value="1"/>
</dbReference>
<dbReference type="Pfam" id="PF01381">
    <property type="entry name" value="HTH_3"/>
    <property type="match status" value="1"/>
</dbReference>
<dbReference type="AlphaFoldDB" id="W7Y517"/>
<keyword evidence="3" id="KW-1185">Reference proteome</keyword>
<dbReference type="SUPFAM" id="SSF47413">
    <property type="entry name" value="lambda repressor-like DNA-binding domains"/>
    <property type="match status" value="1"/>
</dbReference>
<name>W7Y517_9BACT</name>
<dbReference type="STRING" id="869213.GCA_000517085_02622"/>
<comment type="caution">
    <text evidence="2">The sequence shown here is derived from an EMBL/GenBank/DDBJ whole genome shotgun (WGS) entry which is preliminary data.</text>
</comment>
<gene>
    <name evidence="2" type="ORF">JCM21142_134803</name>
</gene>
<dbReference type="GO" id="GO:0003677">
    <property type="term" value="F:DNA binding"/>
    <property type="evidence" value="ECO:0007669"/>
    <property type="project" value="InterPro"/>
</dbReference>
<dbReference type="RefSeq" id="WP_235208392.1">
    <property type="nucleotide sequence ID" value="NZ_BAMD01000253.1"/>
</dbReference>
<organism evidence="2 3">
    <name type="scientific">Saccharicrinis fermentans DSM 9555 = JCM 21142</name>
    <dbReference type="NCBI Taxonomy" id="869213"/>
    <lineage>
        <taxon>Bacteria</taxon>
        <taxon>Pseudomonadati</taxon>
        <taxon>Bacteroidota</taxon>
        <taxon>Bacteroidia</taxon>
        <taxon>Marinilabiliales</taxon>
        <taxon>Marinilabiliaceae</taxon>
        <taxon>Saccharicrinis</taxon>
    </lineage>
</organism>
<evidence type="ECO:0000313" key="3">
    <source>
        <dbReference type="Proteomes" id="UP000019402"/>
    </source>
</evidence>
<proteinExistence type="predicted"/>
<dbReference type="Gene3D" id="1.10.260.40">
    <property type="entry name" value="lambda repressor-like DNA-binding domains"/>
    <property type="match status" value="1"/>
</dbReference>
<accession>W7Y517</accession>